<comment type="caution">
    <text evidence="1">The sequence shown here is derived from an EMBL/GenBank/DDBJ whole genome shotgun (WGS) entry which is preliminary data.</text>
</comment>
<proteinExistence type="predicted"/>
<gene>
    <name evidence="1" type="ORF">SDC9_64186</name>
</gene>
<dbReference type="AlphaFoldDB" id="A0A644XP85"/>
<protein>
    <submittedName>
        <fullName evidence="1">Uncharacterized protein</fullName>
    </submittedName>
</protein>
<organism evidence="1">
    <name type="scientific">bioreactor metagenome</name>
    <dbReference type="NCBI Taxonomy" id="1076179"/>
    <lineage>
        <taxon>unclassified sequences</taxon>
        <taxon>metagenomes</taxon>
        <taxon>ecological metagenomes</taxon>
    </lineage>
</organism>
<sequence length="136" mass="14666">MLPRIGPKAAQQFATTWMTANPLFCAGLSDVASNTKPRTPVPFTLKPRPATPNAMIRTQGFPLRATTAYATAIRLSASRTHPRTESRCSSGATKRVPPRVIRVSALMAHATHCAWLSPSLSVSSRGKTGMTAKYED</sequence>
<reference evidence="1" key="1">
    <citation type="submission" date="2019-08" db="EMBL/GenBank/DDBJ databases">
        <authorList>
            <person name="Kucharzyk K."/>
            <person name="Murdoch R.W."/>
            <person name="Higgins S."/>
            <person name="Loffler F."/>
        </authorList>
    </citation>
    <scope>NUCLEOTIDE SEQUENCE</scope>
</reference>
<accession>A0A644XP85</accession>
<evidence type="ECO:0000313" key="1">
    <source>
        <dbReference type="EMBL" id="MPM17787.1"/>
    </source>
</evidence>
<dbReference type="EMBL" id="VSSQ01002861">
    <property type="protein sequence ID" value="MPM17787.1"/>
    <property type="molecule type" value="Genomic_DNA"/>
</dbReference>
<name>A0A644XP85_9ZZZZ</name>